<comment type="caution">
    <text evidence="1">The sequence shown here is derived from an EMBL/GenBank/DDBJ whole genome shotgun (WGS) entry which is preliminary data.</text>
</comment>
<dbReference type="Gene3D" id="3.30.420.10">
    <property type="entry name" value="Ribonuclease H-like superfamily/Ribonuclease H"/>
    <property type="match status" value="1"/>
</dbReference>
<reference evidence="1" key="1">
    <citation type="submission" date="2020-08" db="EMBL/GenBank/DDBJ databases">
        <title>Genome sequencing and assembly of the red palm weevil Rhynchophorus ferrugineus.</title>
        <authorList>
            <person name="Dias G.B."/>
            <person name="Bergman C.M."/>
            <person name="Manee M."/>
        </authorList>
    </citation>
    <scope>NUCLEOTIDE SEQUENCE</scope>
    <source>
        <strain evidence="1">AA-2017</strain>
        <tissue evidence="1">Whole larva</tissue>
    </source>
</reference>
<dbReference type="OrthoDB" id="8122262at2759"/>
<dbReference type="Proteomes" id="UP000625711">
    <property type="component" value="Unassembled WGS sequence"/>
</dbReference>
<organism evidence="1 2">
    <name type="scientific">Rhynchophorus ferrugineus</name>
    <name type="common">Red palm weevil</name>
    <name type="synonym">Curculio ferrugineus</name>
    <dbReference type="NCBI Taxonomy" id="354439"/>
    <lineage>
        <taxon>Eukaryota</taxon>
        <taxon>Metazoa</taxon>
        <taxon>Ecdysozoa</taxon>
        <taxon>Arthropoda</taxon>
        <taxon>Hexapoda</taxon>
        <taxon>Insecta</taxon>
        <taxon>Pterygota</taxon>
        <taxon>Neoptera</taxon>
        <taxon>Endopterygota</taxon>
        <taxon>Coleoptera</taxon>
        <taxon>Polyphaga</taxon>
        <taxon>Cucujiformia</taxon>
        <taxon>Curculionidae</taxon>
        <taxon>Dryophthorinae</taxon>
        <taxon>Rhynchophorus</taxon>
    </lineage>
</organism>
<accession>A0A834MAX1</accession>
<proteinExistence type="predicted"/>
<dbReference type="AlphaFoldDB" id="A0A834MAX1"/>
<name>A0A834MAX1_RHYFE</name>
<dbReference type="PANTHER" id="PTHR47326">
    <property type="entry name" value="TRANSPOSABLE ELEMENT TC3 TRANSPOSASE-LIKE PROTEIN"/>
    <property type="match status" value="1"/>
</dbReference>
<evidence type="ECO:0000313" key="2">
    <source>
        <dbReference type="Proteomes" id="UP000625711"/>
    </source>
</evidence>
<dbReference type="PANTHER" id="PTHR47326:SF1">
    <property type="entry name" value="HTH PSQ-TYPE DOMAIN-CONTAINING PROTEIN"/>
    <property type="match status" value="1"/>
</dbReference>
<keyword evidence="2" id="KW-1185">Reference proteome</keyword>
<protein>
    <submittedName>
        <fullName evidence="1">Uncharacterized protein</fullName>
    </submittedName>
</protein>
<gene>
    <name evidence="1" type="ORF">GWI33_012432</name>
</gene>
<dbReference type="EMBL" id="JAACXV010011876">
    <property type="protein sequence ID" value="KAF7274906.1"/>
    <property type="molecule type" value="Genomic_DNA"/>
</dbReference>
<sequence>MEQGNLSIRYDRSLISRTGDLRWPARSPDLTAPDYFFWGFLKLKVYVNKPQTIQHLKDNIRHEIEEIQPHILQDAMKNDLKRAESCIANRGHYLADIIFQSK</sequence>
<dbReference type="GO" id="GO:0003676">
    <property type="term" value="F:nucleic acid binding"/>
    <property type="evidence" value="ECO:0007669"/>
    <property type="project" value="InterPro"/>
</dbReference>
<evidence type="ECO:0000313" key="1">
    <source>
        <dbReference type="EMBL" id="KAF7274906.1"/>
    </source>
</evidence>
<dbReference type="InterPro" id="IPR036397">
    <property type="entry name" value="RNaseH_sf"/>
</dbReference>